<evidence type="ECO:0000256" key="1">
    <source>
        <dbReference type="SAM" id="MobiDB-lite"/>
    </source>
</evidence>
<protein>
    <submittedName>
        <fullName evidence="2">Uncharacterized protein</fullName>
    </submittedName>
</protein>
<feature type="compositionally biased region" description="Basic residues" evidence="1">
    <location>
        <begin position="21"/>
        <end position="32"/>
    </location>
</feature>
<dbReference type="AlphaFoldDB" id="A0AAV5S637"/>
<organism evidence="2 3">
    <name type="scientific">Pristionchus entomophagus</name>
    <dbReference type="NCBI Taxonomy" id="358040"/>
    <lineage>
        <taxon>Eukaryota</taxon>
        <taxon>Metazoa</taxon>
        <taxon>Ecdysozoa</taxon>
        <taxon>Nematoda</taxon>
        <taxon>Chromadorea</taxon>
        <taxon>Rhabditida</taxon>
        <taxon>Rhabditina</taxon>
        <taxon>Diplogasteromorpha</taxon>
        <taxon>Diplogasteroidea</taxon>
        <taxon>Neodiplogasteridae</taxon>
        <taxon>Pristionchus</taxon>
    </lineage>
</organism>
<dbReference type="Proteomes" id="UP001432027">
    <property type="component" value="Unassembled WGS sequence"/>
</dbReference>
<proteinExistence type="predicted"/>
<name>A0AAV5S637_9BILA</name>
<sequence length="89" mass="9687">PPRRRRSSCCRLPVPTGCRARRSGCARHRRSSSGHSRSCRLPTEEHDAVGLSCRRSPQRRCRAGSVERRARTGRAGTAGTTLAAPPLAP</sequence>
<gene>
    <name evidence="2" type="ORF">PENTCL1PPCAC_276</name>
</gene>
<evidence type="ECO:0000313" key="2">
    <source>
        <dbReference type="EMBL" id="GMS78101.1"/>
    </source>
</evidence>
<feature type="non-terminal residue" evidence="2">
    <location>
        <position position="89"/>
    </location>
</feature>
<reference evidence="2" key="1">
    <citation type="submission" date="2023-10" db="EMBL/GenBank/DDBJ databases">
        <title>Genome assembly of Pristionchus species.</title>
        <authorList>
            <person name="Yoshida K."/>
            <person name="Sommer R.J."/>
        </authorList>
    </citation>
    <scope>NUCLEOTIDE SEQUENCE</scope>
    <source>
        <strain evidence="2">RS0144</strain>
    </source>
</reference>
<evidence type="ECO:0000313" key="3">
    <source>
        <dbReference type="Proteomes" id="UP001432027"/>
    </source>
</evidence>
<comment type="caution">
    <text evidence="2">The sequence shown here is derived from an EMBL/GenBank/DDBJ whole genome shotgun (WGS) entry which is preliminary data.</text>
</comment>
<accession>A0AAV5S637</accession>
<feature type="non-terminal residue" evidence="2">
    <location>
        <position position="1"/>
    </location>
</feature>
<dbReference type="EMBL" id="BTSX01000001">
    <property type="protein sequence ID" value="GMS78101.1"/>
    <property type="molecule type" value="Genomic_DNA"/>
</dbReference>
<feature type="region of interest" description="Disordered" evidence="1">
    <location>
        <begin position="60"/>
        <end position="89"/>
    </location>
</feature>
<feature type="region of interest" description="Disordered" evidence="1">
    <location>
        <begin position="21"/>
        <end position="44"/>
    </location>
</feature>
<keyword evidence="3" id="KW-1185">Reference proteome</keyword>
<feature type="compositionally biased region" description="Low complexity" evidence="1">
    <location>
        <begin position="73"/>
        <end position="89"/>
    </location>
</feature>